<dbReference type="SUPFAM" id="SSF53681">
    <property type="entry name" value="Aspartate/glutamate racemase"/>
    <property type="match status" value="2"/>
</dbReference>
<dbReference type="Pfam" id="PF01177">
    <property type="entry name" value="Asp_Glu_race"/>
    <property type="match status" value="1"/>
</dbReference>
<evidence type="ECO:0000256" key="6">
    <source>
        <dbReference type="ARBA" id="ARBA00023316"/>
    </source>
</evidence>
<dbReference type="HAMAP" id="MF_00258">
    <property type="entry name" value="Glu_racemase"/>
    <property type="match status" value="1"/>
</dbReference>
<dbReference type="GO" id="GO:0008360">
    <property type="term" value="P:regulation of cell shape"/>
    <property type="evidence" value="ECO:0007669"/>
    <property type="project" value="UniProtKB-KW"/>
</dbReference>
<dbReference type="Proteomes" id="UP000264141">
    <property type="component" value="Unassembled WGS sequence"/>
</dbReference>
<dbReference type="GO" id="GO:0008881">
    <property type="term" value="F:glutamate racemase activity"/>
    <property type="evidence" value="ECO:0007669"/>
    <property type="project" value="UniProtKB-UniRule"/>
</dbReference>
<feature type="active site" description="Proton donor/acceptor" evidence="7">
    <location>
        <position position="180"/>
    </location>
</feature>
<protein>
    <recommendedName>
        <fullName evidence="2 7">Glutamate racemase</fullName>
        <ecNumber evidence="2 7">5.1.1.3</ecNumber>
    </recommendedName>
</protein>
<comment type="function">
    <text evidence="7">Provides the (R)-glutamate required for cell wall biosynthesis.</text>
</comment>
<keyword evidence="5 7" id="KW-0413">Isomerase</keyword>
<dbReference type="GO" id="GO:0071555">
    <property type="term" value="P:cell wall organization"/>
    <property type="evidence" value="ECO:0007669"/>
    <property type="project" value="UniProtKB-KW"/>
</dbReference>
<comment type="pathway">
    <text evidence="7">Cell wall biogenesis; peptidoglycan biosynthesis.</text>
</comment>
<name>A0A3D1JD52_9CHLR</name>
<dbReference type="STRING" id="229919.GCA_001050195_03049"/>
<organism evidence="8 9">
    <name type="scientific">Anaerolinea thermolimosa</name>
    <dbReference type="NCBI Taxonomy" id="229919"/>
    <lineage>
        <taxon>Bacteria</taxon>
        <taxon>Bacillati</taxon>
        <taxon>Chloroflexota</taxon>
        <taxon>Anaerolineae</taxon>
        <taxon>Anaerolineales</taxon>
        <taxon>Anaerolineaceae</taxon>
        <taxon>Anaerolinea</taxon>
    </lineage>
</organism>
<accession>A0A3D1JD52</accession>
<dbReference type="EC" id="5.1.1.3" evidence="2 7"/>
<dbReference type="OrthoDB" id="9801055at2"/>
<dbReference type="EMBL" id="DPBP01000005">
    <property type="protein sequence ID" value="HCE16511.1"/>
    <property type="molecule type" value="Genomic_DNA"/>
</dbReference>
<evidence type="ECO:0000256" key="4">
    <source>
        <dbReference type="ARBA" id="ARBA00022984"/>
    </source>
</evidence>
<evidence type="ECO:0000256" key="1">
    <source>
        <dbReference type="ARBA" id="ARBA00001602"/>
    </source>
</evidence>
<dbReference type="PROSITE" id="PS00923">
    <property type="entry name" value="ASP_GLU_RACEMASE_1"/>
    <property type="match status" value="1"/>
</dbReference>
<comment type="similarity">
    <text evidence="7">Belongs to the aspartate/glutamate racemases family.</text>
</comment>
<keyword evidence="3 7" id="KW-0133">Cell shape</keyword>
<comment type="caution">
    <text evidence="8">The sequence shown here is derived from an EMBL/GenBank/DDBJ whole genome shotgun (WGS) entry which is preliminary data.</text>
</comment>
<dbReference type="PANTHER" id="PTHR21198:SF2">
    <property type="entry name" value="GLUTAMATE RACEMASE"/>
    <property type="match status" value="1"/>
</dbReference>
<feature type="binding site" evidence="7">
    <location>
        <begin position="70"/>
        <end position="71"/>
    </location>
    <ligand>
        <name>substrate</name>
    </ligand>
</feature>
<feature type="binding site" evidence="7">
    <location>
        <begin position="38"/>
        <end position="39"/>
    </location>
    <ligand>
        <name>substrate</name>
    </ligand>
</feature>
<dbReference type="AlphaFoldDB" id="A0A3D1JD52"/>
<feature type="binding site" evidence="7">
    <location>
        <begin position="6"/>
        <end position="7"/>
    </location>
    <ligand>
        <name>substrate</name>
    </ligand>
</feature>
<proteinExistence type="inferred from homology"/>
<evidence type="ECO:0000256" key="5">
    <source>
        <dbReference type="ARBA" id="ARBA00023235"/>
    </source>
</evidence>
<dbReference type="GO" id="GO:0009252">
    <property type="term" value="P:peptidoglycan biosynthetic process"/>
    <property type="evidence" value="ECO:0007669"/>
    <property type="project" value="UniProtKB-UniRule"/>
</dbReference>
<dbReference type="Gene3D" id="3.40.50.1860">
    <property type="match status" value="2"/>
</dbReference>
<keyword evidence="6 7" id="KW-0961">Cell wall biogenesis/degradation</keyword>
<reference evidence="8 9" key="1">
    <citation type="journal article" date="2018" name="Nat. Biotechnol.">
        <title>A standardized bacterial taxonomy based on genome phylogeny substantially revises the tree of life.</title>
        <authorList>
            <person name="Parks D.H."/>
            <person name="Chuvochina M."/>
            <person name="Waite D.W."/>
            <person name="Rinke C."/>
            <person name="Skarshewski A."/>
            <person name="Chaumeil P.A."/>
            <person name="Hugenholtz P."/>
        </authorList>
    </citation>
    <scope>NUCLEOTIDE SEQUENCE [LARGE SCALE GENOMIC DNA]</scope>
    <source>
        <strain evidence="8">UBA8781</strain>
    </source>
</reference>
<dbReference type="InterPro" id="IPR033134">
    <property type="entry name" value="Asp/Glu_racemase_AS_2"/>
</dbReference>
<dbReference type="InterPro" id="IPR004391">
    <property type="entry name" value="Glu_race"/>
</dbReference>
<dbReference type="NCBIfam" id="TIGR00067">
    <property type="entry name" value="glut_race"/>
    <property type="match status" value="1"/>
</dbReference>
<feature type="active site" description="Proton donor/acceptor" evidence="7">
    <location>
        <position position="69"/>
    </location>
</feature>
<gene>
    <name evidence="7 8" type="primary">murI</name>
    <name evidence="8" type="ORF">DEQ80_01500</name>
</gene>
<dbReference type="PROSITE" id="PS00924">
    <property type="entry name" value="ASP_GLU_RACEMASE_2"/>
    <property type="match status" value="1"/>
</dbReference>
<dbReference type="InterPro" id="IPR015942">
    <property type="entry name" value="Asp/Glu/hydantoin_racemase"/>
</dbReference>
<sequence>MIGMFDSGVGGLSVLRALRWQLPAQPILYLADQAHVPYGPRPLEEVRAFSVEITRFLLRQGARCIVVACNTASAAALHHLRATFPDVPFVGMEPAVKPAAESTHSGVVGVLATPATFQGELYASVVERFASGVTLLQDTCPGLVGQIEAGDLNGPRTRAILAAALNPMLAQGMDTVVMGCTHYPFVIPLIQEITGTGVRVIDPAPAVARQTGRVLAARGWLAPPGPPAPVRFFTTGQAEPFAGQIARLLDGELPPLASDMIEVVHWKDQHLE</sequence>
<feature type="binding site" evidence="7">
    <location>
        <begin position="181"/>
        <end position="182"/>
    </location>
    <ligand>
        <name>substrate</name>
    </ligand>
</feature>
<dbReference type="FunFam" id="3.40.50.1860:FF:000001">
    <property type="entry name" value="Glutamate racemase"/>
    <property type="match status" value="1"/>
</dbReference>
<dbReference type="PANTHER" id="PTHR21198">
    <property type="entry name" value="GLUTAMATE RACEMASE"/>
    <property type="match status" value="1"/>
</dbReference>
<dbReference type="UniPathway" id="UPA00219"/>
<evidence type="ECO:0000256" key="7">
    <source>
        <dbReference type="HAMAP-Rule" id="MF_00258"/>
    </source>
</evidence>
<dbReference type="InterPro" id="IPR018187">
    <property type="entry name" value="Asp/Glu_racemase_AS_1"/>
</dbReference>
<evidence type="ECO:0000256" key="2">
    <source>
        <dbReference type="ARBA" id="ARBA00013090"/>
    </source>
</evidence>
<keyword evidence="4 7" id="KW-0573">Peptidoglycan synthesis</keyword>
<comment type="catalytic activity">
    <reaction evidence="1 7">
        <text>L-glutamate = D-glutamate</text>
        <dbReference type="Rhea" id="RHEA:12813"/>
        <dbReference type="ChEBI" id="CHEBI:29985"/>
        <dbReference type="ChEBI" id="CHEBI:29986"/>
        <dbReference type="EC" id="5.1.1.3"/>
    </reaction>
</comment>
<evidence type="ECO:0000256" key="3">
    <source>
        <dbReference type="ARBA" id="ARBA00022960"/>
    </source>
</evidence>
<dbReference type="InterPro" id="IPR001920">
    <property type="entry name" value="Asp/Glu_race"/>
</dbReference>
<evidence type="ECO:0000313" key="9">
    <source>
        <dbReference type="Proteomes" id="UP000264141"/>
    </source>
</evidence>
<evidence type="ECO:0000313" key="8">
    <source>
        <dbReference type="EMBL" id="HCE16511.1"/>
    </source>
</evidence>